<dbReference type="Proteomes" id="UP001194580">
    <property type="component" value="Unassembled WGS sequence"/>
</dbReference>
<sequence length="88" mass="10238">MALHPPHTLQQDAPTYYPLPHKNLWSLQPQGNCHGNVAPPASIIIKHRLRRRRSVTPYYYTIDSAHPSYYPHINTRKDVIYCLHPLSL</sequence>
<evidence type="ECO:0000313" key="1">
    <source>
        <dbReference type="EMBL" id="KAG0269651.1"/>
    </source>
</evidence>
<organism evidence="1 2">
    <name type="scientific">Linnemannia exigua</name>
    <dbReference type="NCBI Taxonomy" id="604196"/>
    <lineage>
        <taxon>Eukaryota</taxon>
        <taxon>Fungi</taxon>
        <taxon>Fungi incertae sedis</taxon>
        <taxon>Mucoromycota</taxon>
        <taxon>Mortierellomycotina</taxon>
        <taxon>Mortierellomycetes</taxon>
        <taxon>Mortierellales</taxon>
        <taxon>Mortierellaceae</taxon>
        <taxon>Linnemannia</taxon>
    </lineage>
</organism>
<protein>
    <submittedName>
        <fullName evidence="1">Uncharacterized protein</fullName>
    </submittedName>
</protein>
<name>A0AAD4D645_9FUNG</name>
<gene>
    <name evidence="1" type="ORF">BGZ95_001974</name>
</gene>
<dbReference type="AlphaFoldDB" id="A0AAD4D645"/>
<accession>A0AAD4D645</accession>
<keyword evidence="2" id="KW-1185">Reference proteome</keyword>
<comment type="caution">
    <text evidence="1">The sequence shown here is derived from an EMBL/GenBank/DDBJ whole genome shotgun (WGS) entry which is preliminary data.</text>
</comment>
<reference evidence="1" key="1">
    <citation type="journal article" date="2020" name="Fungal Divers.">
        <title>Resolving the Mortierellaceae phylogeny through synthesis of multi-gene phylogenetics and phylogenomics.</title>
        <authorList>
            <person name="Vandepol N."/>
            <person name="Liber J."/>
            <person name="Desiro A."/>
            <person name="Na H."/>
            <person name="Kennedy M."/>
            <person name="Barry K."/>
            <person name="Grigoriev I.V."/>
            <person name="Miller A.N."/>
            <person name="O'Donnell K."/>
            <person name="Stajich J.E."/>
            <person name="Bonito G."/>
        </authorList>
    </citation>
    <scope>NUCLEOTIDE SEQUENCE</scope>
    <source>
        <strain evidence="1">NRRL 28262</strain>
    </source>
</reference>
<evidence type="ECO:0000313" key="2">
    <source>
        <dbReference type="Proteomes" id="UP001194580"/>
    </source>
</evidence>
<dbReference type="EMBL" id="JAAAIL010001407">
    <property type="protein sequence ID" value="KAG0269651.1"/>
    <property type="molecule type" value="Genomic_DNA"/>
</dbReference>
<proteinExistence type="predicted"/>